<dbReference type="InterPro" id="IPR011017">
    <property type="entry name" value="TRASH_dom"/>
</dbReference>
<feature type="compositionally biased region" description="Polar residues" evidence="8">
    <location>
        <begin position="323"/>
        <end position="340"/>
    </location>
</feature>
<evidence type="ECO:0000256" key="5">
    <source>
        <dbReference type="ARBA" id="ARBA00022771"/>
    </source>
</evidence>
<feature type="domain" description="TRASH" evidence="9">
    <location>
        <begin position="726"/>
        <end position="761"/>
    </location>
</feature>
<organism evidence="10 11">
    <name type="scientific">Huso huso</name>
    <name type="common">Beluga</name>
    <name type="synonym">Acipenser huso</name>
    <dbReference type="NCBI Taxonomy" id="61971"/>
    <lineage>
        <taxon>Eukaryota</taxon>
        <taxon>Metazoa</taxon>
        <taxon>Chordata</taxon>
        <taxon>Craniata</taxon>
        <taxon>Vertebrata</taxon>
        <taxon>Euteleostomi</taxon>
        <taxon>Actinopterygii</taxon>
        <taxon>Chondrostei</taxon>
        <taxon>Acipenseriformes</taxon>
        <taxon>Acipenseridae</taxon>
        <taxon>Huso</taxon>
    </lineage>
</organism>
<dbReference type="Pfam" id="PF06467">
    <property type="entry name" value="zf-FCS"/>
    <property type="match status" value="10"/>
</dbReference>
<protein>
    <submittedName>
        <fullName evidence="10">Zinc finger MYM-type protein 2-like isoform X1</fullName>
    </submittedName>
</protein>
<feature type="domain" description="TRASH" evidence="9">
    <location>
        <begin position="767"/>
        <end position="802"/>
    </location>
</feature>
<dbReference type="InterPro" id="IPR021893">
    <property type="entry name" value="ZMYM2-like_C"/>
</dbReference>
<keyword evidence="4" id="KW-0677">Repeat</keyword>
<feature type="region of interest" description="Disordered" evidence="8">
    <location>
        <begin position="259"/>
        <end position="340"/>
    </location>
</feature>
<feature type="compositionally biased region" description="Polar residues" evidence="8">
    <location>
        <begin position="14"/>
        <end position="23"/>
    </location>
</feature>
<dbReference type="InterPro" id="IPR010507">
    <property type="entry name" value="Znf_MYM"/>
</dbReference>
<feature type="compositionally biased region" description="Polar residues" evidence="8">
    <location>
        <begin position="291"/>
        <end position="316"/>
    </location>
</feature>
<feature type="domain" description="TRASH" evidence="9">
    <location>
        <begin position="680"/>
        <end position="715"/>
    </location>
</feature>
<feature type="domain" description="TRASH" evidence="9">
    <location>
        <begin position="442"/>
        <end position="477"/>
    </location>
</feature>
<dbReference type="InterPro" id="IPR051284">
    <property type="entry name" value="ZnF_MYMT-QRICH1"/>
</dbReference>
<feature type="region of interest" description="Disordered" evidence="8">
    <location>
        <begin position="144"/>
        <end position="169"/>
    </location>
</feature>
<reference evidence="10 11" key="1">
    <citation type="submission" date="2021-05" db="EMBL/GenBank/DDBJ databases">
        <authorList>
            <person name="Zahm M."/>
            <person name="Klopp C."/>
            <person name="Cabau C."/>
            <person name="Kuhl H."/>
            <person name="Suciu R."/>
            <person name="Ciorpac M."/>
            <person name="Holostenco D."/>
            <person name="Gessner J."/>
            <person name="Wuertz S."/>
            <person name="Hohne C."/>
            <person name="Stock M."/>
            <person name="Gislard M."/>
            <person name="Lluch J."/>
            <person name="Milhes M."/>
            <person name="Lampietro C."/>
            <person name="Lopez Roques C."/>
            <person name="Donnadieu C."/>
            <person name="Du K."/>
            <person name="Schartl M."/>
            <person name="Guiguen Y."/>
        </authorList>
    </citation>
    <scope>NUCLEOTIDE SEQUENCE [LARGE SCALE GENOMIC DNA]</scope>
    <source>
        <strain evidence="10">Hh-F2</strain>
        <tissue evidence="10">Blood</tissue>
    </source>
</reference>
<keyword evidence="1" id="KW-1017">Isopeptide bond</keyword>
<evidence type="ECO:0000313" key="10">
    <source>
        <dbReference type="EMBL" id="KAK6486719.1"/>
    </source>
</evidence>
<feature type="domain" description="TRASH" evidence="9">
    <location>
        <begin position="638"/>
        <end position="674"/>
    </location>
</feature>
<feature type="region of interest" description="Disordered" evidence="8">
    <location>
        <begin position="72"/>
        <end position="93"/>
    </location>
</feature>
<evidence type="ECO:0000256" key="4">
    <source>
        <dbReference type="ARBA" id="ARBA00022737"/>
    </source>
</evidence>
<keyword evidence="5" id="KW-0863">Zinc-finger</keyword>
<feature type="compositionally biased region" description="Low complexity" evidence="8">
    <location>
        <begin position="76"/>
        <end position="87"/>
    </location>
</feature>
<feature type="domain" description="TRASH" evidence="9">
    <location>
        <begin position="391"/>
        <end position="431"/>
    </location>
</feature>
<gene>
    <name evidence="10" type="ORF">HHUSO_G10375</name>
</gene>
<feature type="domain" description="TRASH" evidence="9">
    <location>
        <begin position="484"/>
        <end position="523"/>
    </location>
</feature>
<keyword evidence="2" id="KW-0597">Phosphoprotein</keyword>
<dbReference type="Proteomes" id="UP001369086">
    <property type="component" value="Unassembled WGS sequence"/>
</dbReference>
<proteinExistence type="predicted"/>
<keyword evidence="6" id="KW-0862">Zinc</keyword>
<evidence type="ECO:0000313" key="11">
    <source>
        <dbReference type="Proteomes" id="UP001369086"/>
    </source>
</evidence>
<keyword evidence="3" id="KW-0479">Metal-binding</keyword>
<feature type="compositionally biased region" description="Basic and acidic residues" evidence="8">
    <location>
        <begin position="1"/>
        <end position="13"/>
    </location>
</feature>
<evidence type="ECO:0000256" key="3">
    <source>
        <dbReference type="ARBA" id="ARBA00022723"/>
    </source>
</evidence>
<keyword evidence="11" id="KW-1185">Reference proteome</keyword>
<feature type="region of interest" description="Disordered" evidence="8">
    <location>
        <begin position="1"/>
        <end position="25"/>
    </location>
</feature>
<dbReference type="Pfam" id="PF25561">
    <property type="entry name" value="QRICH1"/>
    <property type="match status" value="1"/>
</dbReference>
<comment type="caution">
    <text evidence="10">The sequence shown here is derived from an EMBL/GenBank/DDBJ whole genome shotgun (WGS) entry which is preliminary data.</text>
</comment>
<evidence type="ECO:0000256" key="6">
    <source>
        <dbReference type="ARBA" id="ARBA00022833"/>
    </source>
</evidence>
<dbReference type="SMART" id="SM00746">
    <property type="entry name" value="TRASH"/>
    <property type="match status" value="9"/>
</dbReference>
<evidence type="ECO:0000259" key="9">
    <source>
        <dbReference type="SMART" id="SM00746"/>
    </source>
</evidence>
<dbReference type="EMBL" id="JAHFZB010000008">
    <property type="protein sequence ID" value="KAK6486719.1"/>
    <property type="molecule type" value="Genomic_DNA"/>
</dbReference>
<dbReference type="PANTHER" id="PTHR45736">
    <property type="entry name" value="ZINC FINGER MYM-TYPE PROTEIN"/>
    <property type="match status" value="1"/>
</dbReference>
<sequence length="1374" mass="152698">MDRGFVERLESRSMSEGNRTTGAGSIMATGLSGVGSAFEGQSLKLGTDEFLHTSTAATDDDDDVVFVELSPSAQNSTPTPLPTSTALPAPPASQAPLEVFPRAETTKIVPHPKEPVAPSVDSLAEPIVIDDEEDADLEQSVTHVSSKGAFPEPNGTSKMDIVGSSSNKLGSPLTHTVISTEPDSEIKIANVTTLDMASMLTNSVQGPLAPAVTTEGPLDMNLMITSVTSLQNASLREVGNGPQISSTFSLNPEVQSAPATTHTDVNRPGVHSGAGTFNPGRIGITGEAVQNGESGTHQRPDSWISQSASFPRNQKQPGDDSMSAASSLPKSVFQTPASQQPAKPVKVTCANCKKPLRKGQTAYQRKGSAHLFCSTTCLSAFSHKPAPKKNCTMCKKDITSMKGTIVAQVDSSESFQEFCSPTCLSSYENKQNPAKPPIRTRCTVCGKLTEIRHEVSFKNVTHKICSDHCFNRYRMANGLIMNCCEQCGEHLQTKSTANHFLIIDGQQKRFCCQNCVKDYKQAHGKITCCTGCRTPCRFFDITHCIGPNGNMEPYCSTACMNSHKSKNSKPAGIGKSSTAPTCHFCKRSALPQFQATMPDGKLYNFCSSDCVAKFQAIGVQSSTNGQTTPPQNDIHLKCNYCKGSFSIKPETLEWENKVYQFCSKTCCEDYKKLHCIVTYCEYCQEEKTLHETVKFSGVKKPFCSEGCKLLFKQEFARRLGLKCVSCNYCSQMCKRAATKEIGGVIRDFCSEACSKKFTDWYNKAARCDCCKVQGNLTESVQWRAEMKRFCDQQCLLRFYCQQNVPNMSTQRGPENMCFGQGNQTGSKATISHHTSSVSSHSTNPLKDMKNKSILCKPLTMTKATYCKPHMQTKSCQTEEEVKTKYVPVPIPVPVYIPVPVHLYSQNTPVPLTLPVPVPVPVFLPTTLDSAEKIVQTIDELRAKIPSDPLEADILAMAEMIAEADEKQDYADAKSEVDGIGEKVKSTSTDTLYEPELDLETDFPKVAEELKTEIAFMLPQVLGEENEEKEEKPRPQVKKKGSKRGAVLCSNSQVGKPDTPESGFAMKSTYGINAWKRWILTRNEADEDKKQKDEVKHTKPVRLKVDLLSHTAAELNYGLSRFVHEVRRPNGECYSPDSIYYLCLGIQQHLYVNGRADNIFSDPYYQMFGQELNKISKDWHPSVLPDGSIFSRIEEEYLWSCKQFGEHSPMVLLSTLVYFNTKYFGLRTVDQHLRLSFGNVFRQWRKNPHTKESTVCIRVHSVSEDLDKTTTRKRKHKDDEDPDYEPEGNSGSLSWCPAKKRESYLYELYLSKCPESLKPRMDLFYMKPESSSSPDSPLWYTTTSLDRNTLESLLTRILLIRDIYDERDTSLDEDD</sequence>
<dbReference type="InterPro" id="IPR057926">
    <property type="entry name" value="QRICH1_dom"/>
</dbReference>
<evidence type="ECO:0000256" key="7">
    <source>
        <dbReference type="ARBA" id="ARBA00022843"/>
    </source>
</evidence>
<feature type="domain" description="TRASH" evidence="9">
    <location>
        <begin position="349"/>
        <end position="385"/>
    </location>
</feature>
<name>A0ABR0ZPW7_HUSHU</name>
<evidence type="ECO:0000256" key="8">
    <source>
        <dbReference type="SAM" id="MobiDB-lite"/>
    </source>
</evidence>
<evidence type="ECO:0000256" key="2">
    <source>
        <dbReference type="ARBA" id="ARBA00022553"/>
    </source>
</evidence>
<evidence type="ECO:0000256" key="1">
    <source>
        <dbReference type="ARBA" id="ARBA00022499"/>
    </source>
</evidence>
<dbReference type="PANTHER" id="PTHR45736:SF6">
    <property type="entry name" value="ZINC FINGER MYM-TYPE PROTEIN 2"/>
    <property type="match status" value="1"/>
</dbReference>
<feature type="region of interest" description="Disordered" evidence="8">
    <location>
        <begin position="1021"/>
        <end position="1061"/>
    </location>
</feature>
<keyword evidence="7" id="KW-0832">Ubl conjugation</keyword>
<accession>A0ABR0ZPW7</accession>
<dbReference type="SUPFAM" id="SSF57716">
    <property type="entry name" value="Glucocorticoid receptor-like (DNA-binding domain)"/>
    <property type="match status" value="1"/>
</dbReference>
<feature type="domain" description="TRASH" evidence="9">
    <location>
        <begin position="582"/>
        <end position="618"/>
    </location>
</feature>
<feature type="region of interest" description="Disordered" evidence="8">
    <location>
        <begin position="1267"/>
        <end position="1291"/>
    </location>
</feature>
<dbReference type="Pfam" id="PF12012">
    <property type="entry name" value="DUF3504"/>
    <property type="match status" value="1"/>
</dbReference>